<evidence type="ECO:0000313" key="2">
    <source>
        <dbReference type="EMBL" id="KAG5599559.1"/>
    </source>
</evidence>
<dbReference type="EMBL" id="JACXVP010000006">
    <property type="protein sequence ID" value="KAG5599559.1"/>
    <property type="molecule type" value="Genomic_DNA"/>
</dbReference>
<feature type="non-terminal residue" evidence="2">
    <location>
        <position position="97"/>
    </location>
</feature>
<reference evidence="2 3" key="1">
    <citation type="submission" date="2020-09" db="EMBL/GenBank/DDBJ databases">
        <title>De no assembly of potato wild relative species, Solanum commersonii.</title>
        <authorList>
            <person name="Cho K."/>
        </authorList>
    </citation>
    <scope>NUCLEOTIDE SEQUENCE [LARGE SCALE GENOMIC DNA]</scope>
    <source>
        <strain evidence="2">LZ3.2</strain>
        <tissue evidence="2">Leaf</tissue>
    </source>
</reference>
<protein>
    <submittedName>
        <fullName evidence="2">Uncharacterized protein</fullName>
    </submittedName>
</protein>
<evidence type="ECO:0000313" key="3">
    <source>
        <dbReference type="Proteomes" id="UP000824120"/>
    </source>
</evidence>
<comment type="caution">
    <text evidence="2">The sequence shown here is derived from an EMBL/GenBank/DDBJ whole genome shotgun (WGS) entry which is preliminary data.</text>
</comment>
<proteinExistence type="predicted"/>
<keyword evidence="1" id="KW-0472">Membrane</keyword>
<organism evidence="2 3">
    <name type="scientific">Solanum commersonii</name>
    <name type="common">Commerson's wild potato</name>
    <name type="synonym">Commerson's nightshade</name>
    <dbReference type="NCBI Taxonomy" id="4109"/>
    <lineage>
        <taxon>Eukaryota</taxon>
        <taxon>Viridiplantae</taxon>
        <taxon>Streptophyta</taxon>
        <taxon>Embryophyta</taxon>
        <taxon>Tracheophyta</taxon>
        <taxon>Spermatophyta</taxon>
        <taxon>Magnoliopsida</taxon>
        <taxon>eudicotyledons</taxon>
        <taxon>Gunneridae</taxon>
        <taxon>Pentapetalae</taxon>
        <taxon>asterids</taxon>
        <taxon>lamiids</taxon>
        <taxon>Solanales</taxon>
        <taxon>Solanaceae</taxon>
        <taxon>Solanoideae</taxon>
        <taxon>Solaneae</taxon>
        <taxon>Solanum</taxon>
    </lineage>
</organism>
<evidence type="ECO:0000256" key="1">
    <source>
        <dbReference type="SAM" id="Phobius"/>
    </source>
</evidence>
<keyword evidence="1" id="KW-0812">Transmembrane</keyword>
<dbReference type="Proteomes" id="UP000824120">
    <property type="component" value="Chromosome 6"/>
</dbReference>
<sequence>MASSKKDLSNSGKSTESGYAVKIRCFYAKLNLKTTTIFSFHCIFTSQLWNLFVALNGTMLENMSNRRSAGGLFQLAFGEPYGGKEPTNVLKIGVASY</sequence>
<name>A0A9J5YID3_SOLCO</name>
<dbReference type="AlphaFoldDB" id="A0A9J5YID3"/>
<keyword evidence="3" id="KW-1185">Reference proteome</keyword>
<keyword evidence="1" id="KW-1133">Transmembrane helix</keyword>
<feature type="transmembrane region" description="Helical" evidence="1">
    <location>
        <begin position="37"/>
        <end position="57"/>
    </location>
</feature>
<gene>
    <name evidence="2" type="ORF">H5410_030929</name>
</gene>
<accession>A0A9J5YID3</accession>